<dbReference type="SFLD" id="SFLDS00001">
    <property type="entry name" value="Enolase"/>
    <property type="match status" value="1"/>
</dbReference>
<dbReference type="InterPro" id="IPR029065">
    <property type="entry name" value="Enolase_C-like"/>
</dbReference>
<dbReference type="SUPFAM" id="SSF54826">
    <property type="entry name" value="Enolase N-terminal domain-like"/>
    <property type="match status" value="1"/>
</dbReference>
<name>A0ABQ1M1G0_9BACT</name>
<organism evidence="3 4">
    <name type="scientific">Marivirga lumbricoides</name>
    <dbReference type="NCBI Taxonomy" id="1046115"/>
    <lineage>
        <taxon>Bacteria</taxon>
        <taxon>Pseudomonadati</taxon>
        <taxon>Bacteroidota</taxon>
        <taxon>Cytophagia</taxon>
        <taxon>Cytophagales</taxon>
        <taxon>Marivirgaceae</taxon>
        <taxon>Marivirga</taxon>
    </lineage>
</organism>
<reference evidence="4" key="1">
    <citation type="journal article" date="2019" name="Int. J. Syst. Evol. Microbiol.">
        <title>The Global Catalogue of Microorganisms (GCM) 10K type strain sequencing project: providing services to taxonomists for standard genome sequencing and annotation.</title>
        <authorList>
            <consortium name="The Broad Institute Genomics Platform"/>
            <consortium name="The Broad Institute Genome Sequencing Center for Infectious Disease"/>
            <person name="Wu L."/>
            <person name="Ma J."/>
        </authorList>
    </citation>
    <scope>NUCLEOTIDE SEQUENCE [LARGE SCALE GENOMIC DNA]</scope>
    <source>
        <strain evidence="4">CGMCC 1.10832</strain>
    </source>
</reference>
<dbReference type="PANTHER" id="PTHR48073:SF2">
    <property type="entry name" value="O-SUCCINYLBENZOATE SYNTHASE"/>
    <property type="match status" value="1"/>
</dbReference>
<dbReference type="EMBL" id="BMEC01000004">
    <property type="protein sequence ID" value="GGC31558.1"/>
    <property type="molecule type" value="Genomic_DNA"/>
</dbReference>
<dbReference type="SMART" id="SM00922">
    <property type="entry name" value="MR_MLE"/>
    <property type="match status" value="1"/>
</dbReference>
<protein>
    <submittedName>
        <fullName evidence="3">O-succinylbenzoate synthase</fullName>
    </submittedName>
</protein>
<dbReference type="InterPro" id="IPR018110">
    <property type="entry name" value="Mandel_Rmase/mucon_lact_enz_CS"/>
</dbReference>
<dbReference type="SFLD" id="SFLDG00180">
    <property type="entry name" value="muconate_cycloisomerase"/>
    <property type="match status" value="1"/>
</dbReference>
<dbReference type="PANTHER" id="PTHR48073">
    <property type="entry name" value="O-SUCCINYLBENZOATE SYNTHASE-RELATED"/>
    <property type="match status" value="1"/>
</dbReference>
<dbReference type="PROSITE" id="PS00909">
    <property type="entry name" value="MR_MLE_2"/>
    <property type="match status" value="1"/>
</dbReference>
<dbReference type="InterPro" id="IPR029017">
    <property type="entry name" value="Enolase-like_N"/>
</dbReference>
<dbReference type="Pfam" id="PF13378">
    <property type="entry name" value="MR_MLE_C"/>
    <property type="match status" value="1"/>
</dbReference>
<dbReference type="InterPro" id="IPR036849">
    <property type="entry name" value="Enolase-like_C_sf"/>
</dbReference>
<evidence type="ECO:0000313" key="3">
    <source>
        <dbReference type="EMBL" id="GGC31558.1"/>
    </source>
</evidence>
<gene>
    <name evidence="3" type="primary">menC</name>
    <name evidence="3" type="ORF">GCM10011506_16280</name>
</gene>
<accession>A0ABQ1M1G0</accession>
<dbReference type="RefSeq" id="WP_188462142.1">
    <property type="nucleotide sequence ID" value="NZ_BAABHU010000004.1"/>
</dbReference>
<dbReference type="Proteomes" id="UP000636010">
    <property type="component" value="Unassembled WGS sequence"/>
</dbReference>
<evidence type="ECO:0000259" key="2">
    <source>
        <dbReference type="SMART" id="SM00922"/>
    </source>
</evidence>
<dbReference type="Gene3D" id="3.20.20.120">
    <property type="entry name" value="Enolase-like C-terminal domain"/>
    <property type="match status" value="1"/>
</dbReference>
<evidence type="ECO:0000256" key="1">
    <source>
        <dbReference type="ARBA" id="ARBA00022723"/>
    </source>
</evidence>
<sequence>MKITKVVAKHHILDFKFEAGTSRGKLNAKDTWYLILYEGTRVIGVGEAGPLRGLSIDKIDEMPEAIELIAKKLEGNSIPDTLSDCFLLANEICNKAFPSIRFAVETALLDARNGGLKMIFDAGFFKRQKRIPINGLVWMGEEDFMQQQIKEKLREGFNCIKMKIGAIDFQTELKLLKSIRKNYSKEQITLRVDANGAFSPEEALNKLNELAVLDLHSIEQPIKAGSRREMHELCRNSPLAIALDEELIGLHDPAEKETLLKEINPQYIILKPTLIGGIQATLEWINLCKKHNIGWWLTSMLESNIGLNAICQLADYLKVNMPQGLGTGKLYHNNIESPLTIQNGEIYYNAHKDWQEIELI</sequence>
<keyword evidence="1" id="KW-0479">Metal-binding</keyword>
<dbReference type="CDD" id="cd03320">
    <property type="entry name" value="OSBS"/>
    <property type="match status" value="1"/>
</dbReference>
<dbReference type="SFLD" id="SFLDF00009">
    <property type="entry name" value="o-succinylbenzoate_synthase"/>
    <property type="match status" value="1"/>
</dbReference>
<dbReference type="SUPFAM" id="SSF51604">
    <property type="entry name" value="Enolase C-terminal domain-like"/>
    <property type="match status" value="1"/>
</dbReference>
<proteinExistence type="predicted"/>
<comment type="caution">
    <text evidence="3">The sequence shown here is derived from an EMBL/GenBank/DDBJ whole genome shotgun (WGS) entry which is preliminary data.</text>
</comment>
<evidence type="ECO:0000313" key="4">
    <source>
        <dbReference type="Proteomes" id="UP000636010"/>
    </source>
</evidence>
<dbReference type="InterPro" id="IPR013342">
    <property type="entry name" value="Mandelate_racemase_C"/>
</dbReference>
<dbReference type="Gene3D" id="3.30.390.10">
    <property type="entry name" value="Enolase-like, N-terminal domain"/>
    <property type="match status" value="1"/>
</dbReference>
<keyword evidence="4" id="KW-1185">Reference proteome</keyword>
<feature type="domain" description="Mandelate racemase/muconate lactonizing enzyme C-terminal" evidence="2">
    <location>
        <begin position="142"/>
        <end position="240"/>
    </location>
</feature>